<feature type="transmembrane region" description="Helical" evidence="13">
    <location>
        <begin position="174"/>
        <end position="196"/>
    </location>
</feature>
<keyword evidence="2 13" id="KW-0813">Transport</keyword>
<protein>
    <recommendedName>
        <fullName evidence="13">Sodium channel protein</fullName>
    </recommendedName>
</protein>
<gene>
    <name evidence="16" type="ORF">BaRGS_00008314</name>
</gene>
<evidence type="ECO:0000256" key="5">
    <source>
        <dbReference type="ARBA" id="ARBA00022737"/>
    </source>
</evidence>
<sequence>MGPRAGRVFLILRTISLIPDMKKIMNALLSAFGLMLDVFILQVFCLMVFALFALHMYNGVLRQKCVKNFELPTSANQSLDQLYTSWIHDPAHWQLNEDGSGYHLCGNGSHAGACWSNYTCLGDVGDNPNYGYTNFDNIGWALLVSFQLLTLDYWEDINLKMDYTQGYFSKPFFFSIIFFGSFYLLNLMLAVLAMSFKQETMKNHMKYKAKLKKFTEDNKSGRRNAAFMNLKGPPTELRRSRRQETEPADLNIPPSPLTESVSDFASDESEDAENKQPQPFYRNMWLDFKDFCTKIVLDPLFDLFITFYIILSSLILAMEHHNQPEYLNRTIAAANYVTTAVFALEAVLKLVVFQKHYFSSGWNIFDFVIAVLSVLEVVFAEIIRLVIIRSYRLLWVFRLANEWSTMQILFGITVNTMGTLLHLTGVLSVIIYMFAIIGLNMFGGYYKVFDFQGSEGERWHFKDFFHSFLMVFRILCGEWVEPLWECLRAANELCLVVFLPMVTIGHIMFLNLFLALLLNAFNTENIRRHKTGIFEVSKRTRLWKRLRDLCSQCCKRKTKEEVSPNPSPVTPNHENHAEAAGERDATGDAKSDVLAKPVVVVADPEPTDDLDGAARIVISENPEAQQEDVGESSITALVVSHKTPARVTIADAPAETIMIPVTVEPKRSTEPHTVTKRHTLEVDDISPGGKKGHRKRSGALPSKAFLTGTEVINMVIGQALLTYRRHSGRLSSTNDAIGELPEAAETISTEELYTPVFYRLQEPPPCFHPWKSRRIQDEHKQTMGERGDWFKFRSATLKLVDNKVFDSLVLLLVIASSVALVSMLSLIFETLDVNEDFIGIRSLRCLRAFRPIRGISRWHSMRIMVNSLAGAIPSMFNVFLVVLLIWLIFSVAGVHFFAGKFYKCINATTLEVFHYTVTPNKSYCHAIGERWENSKINFDNVLSGLLALFQVGTFEGWMEVMRDGVDATEVDQQPRFENNLYKAYAYFLIFIIFGSLFALKLFVGVVIDNYHALKNKYDGSSYLDAVMTTGQRKYYNTIKRLTRKKPQKSIEPPKNNFQMPFYRLSISPVFELHVCVVVVVNMGVMAIKHYKMSEIYEKVLNISNIVFTVLYAVEAVFKLIGLRRHYFTDVWNVMDFVIVLLCILDLFHGDILAEAFVSPTFLRVIRVARLGRILRTIKKAKGIRKLMFALMQSLPAVFNIGTLLLFVVYIYGVMGTSLFGAVKLSGGLNVEDNFKDVFSSVLLLIRLATSAGWNDILDPLLIQPPDCDPDYFTLPDGSRHKSQYGECGIPWIAIPYMVSYIFIVYLILINLYIAVILENFYQAHQQEEIGVTDEDFEMFYQKWEIYDSLATEFIHYNDLSDFVDDLEPPLRVPKPNGVALASFDVDILEGYRVHCLDVLLAVVNHELGATTEALRKVSQHVEGHIKKAFPSRGLATVQTTTLKLRRREVAARIIQRAWRRRHRPQRRGGTLLAALALRMRRATGNFQVFGSPTVDQLLANCHPPPNP</sequence>
<feature type="transmembrane region" description="Helical" evidence="13">
    <location>
        <begin position="1066"/>
        <end position="1087"/>
    </location>
</feature>
<dbReference type="Gene3D" id="1.20.120.350">
    <property type="entry name" value="Voltage-gated potassium channels. Chain C"/>
    <property type="match status" value="2"/>
</dbReference>
<comment type="similarity">
    <text evidence="12">Belongs to the calcium channel alpha-1 subunit (TC 1.A.1.11) family.</text>
</comment>
<accession>A0ABD0LM22</accession>
<dbReference type="FunFam" id="1.20.120.350:FF:000059">
    <property type="entry name" value="Sodium channel protein"/>
    <property type="match status" value="1"/>
</dbReference>
<keyword evidence="13" id="KW-0407">Ion channel</keyword>
<keyword evidence="13" id="KW-0851">Voltage-gated channel</keyword>
<keyword evidence="7 13" id="KW-1133">Transmembrane helix</keyword>
<keyword evidence="10" id="KW-1015">Disulfide bond</keyword>
<keyword evidence="5" id="KW-0677">Repeat</keyword>
<dbReference type="CDD" id="cd13433">
    <property type="entry name" value="Na_channel_gate"/>
    <property type="match status" value="1"/>
</dbReference>
<comment type="caution">
    <text evidence="13">Lacks conserved residue(s) required for the propagation of feature annotation.</text>
</comment>
<dbReference type="GO" id="GO:0001518">
    <property type="term" value="C:voltage-gated sodium channel complex"/>
    <property type="evidence" value="ECO:0007669"/>
    <property type="project" value="UniProtKB-UniRule"/>
</dbReference>
<evidence type="ECO:0000313" key="16">
    <source>
        <dbReference type="EMBL" id="KAK7500407.1"/>
    </source>
</evidence>
<reference evidence="16 17" key="1">
    <citation type="journal article" date="2023" name="Sci. Data">
        <title>Genome assembly of the Korean intertidal mud-creeper Batillaria attramentaria.</title>
        <authorList>
            <person name="Patra A.K."/>
            <person name="Ho P.T."/>
            <person name="Jun S."/>
            <person name="Lee S.J."/>
            <person name="Kim Y."/>
            <person name="Won Y.J."/>
        </authorList>
    </citation>
    <scope>NUCLEOTIDE SEQUENCE [LARGE SCALE GENOMIC DNA]</scope>
    <source>
        <strain evidence="16">Wonlab-2016</strain>
    </source>
</reference>
<evidence type="ECO:0000256" key="12">
    <source>
        <dbReference type="ARBA" id="ARBA00061395"/>
    </source>
</evidence>
<dbReference type="GO" id="GO:0005272">
    <property type="term" value="F:sodium channel activity"/>
    <property type="evidence" value="ECO:0007669"/>
    <property type="project" value="UniProtKB-KW"/>
</dbReference>
<evidence type="ECO:0000313" key="17">
    <source>
        <dbReference type="Proteomes" id="UP001519460"/>
    </source>
</evidence>
<evidence type="ECO:0000256" key="10">
    <source>
        <dbReference type="ARBA" id="ARBA00023157"/>
    </source>
</evidence>
<feature type="transmembrane region" description="Helical" evidence="13">
    <location>
        <begin position="300"/>
        <end position="318"/>
    </location>
</feature>
<comment type="function">
    <text evidence="13">Mediates the voltage-dependent sodium ion permeability of excitable membranes. Assuming opened or closed conformations in response to the voltage difference across the membrane, the protein forms a sodium-selective channel through which Na(+) ions may pass in accordance with their electrochemical gradient.</text>
</comment>
<feature type="transmembrane region" description="Helical" evidence="13">
    <location>
        <begin position="330"/>
        <end position="352"/>
    </location>
</feature>
<keyword evidence="13" id="KW-0739">Sodium transport</keyword>
<keyword evidence="4 13" id="KW-0812">Transmembrane</keyword>
<feature type="compositionally biased region" description="Basic and acidic residues" evidence="14">
    <location>
        <begin position="236"/>
        <end position="245"/>
    </location>
</feature>
<dbReference type="PRINTS" id="PR00170">
    <property type="entry name" value="NACHANNEL"/>
</dbReference>
<feature type="transmembrane region" description="Helical" evidence="13">
    <location>
        <begin position="27"/>
        <end position="54"/>
    </location>
</feature>
<feature type="transmembrane region" description="Helical" evidence="13">
    <location>
        <begin position="420"/>
        <end position="443"/>
    </location>
</feature>
<name>A0ABD0LM22_9CAEN</name>
<evidence type="ECO:0000259" key="15">
    <source>
        <dbReference type="Pfam" id="PF00520"/>
    </source>
</evidence>
<comment type="similarity">
    <text evidence="13">Belongs to the sodium channel (TC 1.A.1.10) family.</text>
</comment>
<dbReference type="InterPro" id="IPR001696">
    <property type="entry name" value="Na_channel_asu"/>
</dbReference>
<feature type="transmembrane region" description="Helical" evidence="13">
    <location>
        <begin position="1298"/>
        <end position="1317"/>
    </location>
</feature>
<evidence type="ECO:0000256" key="9">
    <source>
        <dbReference type="ARBA" id="ARBA00023136"/>
    </source>
</evidence>
<evidence type="ECO:0000256" key="7">
    <source>
        <dbReference type="ARBA" id="ARBA00022989"/>
    </source>
</evidence>
<feature type="transmembrane region" description="Helical" evidence="13">
    <location>
        <begin position="496"/>
        <end position="521"/>
    </location>
</feature>
<evidence type="ECO:0000256" key="6">
    <source>
        <dbReference type="ARBA" id="ARBA00022837"/>
    </source>
</evidence>
<dbReference type="PANTHER" id="PTHR10037:SF62">
    <property type="entry name" value="SODIUM CHANNEL PROTEIN 60E"/>
    <property type="match status" value="1"/>
</dbReference>
<feature type="domain" description="Ion transport" evidence="15">
    <location>
        <begin position="814"/>
        <end position="1016"/>
    </location>
</feature>
<dbReference type="InterPro" id="IPR044564">
    <property type="entry name" value="Na_chnl_inactivation_gate"/>
</dbReference>
<dbReference type="SUPFAM" id="SSF81324">
    <property type="entry name" value="Voltage-gated potassium channels"/>
    <property type="match status" value="4"/>
</dbReference>
<keyword evidence="13" id="KW-0894">Sodium channel</keyword>
<evidence type="ECO:0000256" key="8">
    <source>
        <dbReference type="ARBA" id="ARBA00023065"/>
    </source>
</evidence>
<dbReference type="Gene3D" id="1.10.238.10">
    <property type="entry name" value="EF-hand"/>
    <property type="match status" value="1"/>
</dbReference>
<comment type="subcellular location">
    <subcellularLocation>
        <location evidence="1 13">Cell membrane</location>
        <topology evidence="1 13">Multi-pass membrane protein</topology>
    </subcellularLocation>
</comment>
<feature type="transmembrane region" description="Helical" evidence="13">
    <location>
        <begin position="983"/>
        <end position="1007"/>
    </location>
</feature>
<keyword evidence="3" id="KW-1003">Cell membrane</keyword>
<feature type="transmembrane region" description="Helical" evidence="13">
    <location>
        <begin position="1186"/>
        <end position="1211"/>
    </location>
</feature>
<proteinExistence type="inferred from homology"/>
<dbReference type="InterPro" id="IPR043203">
    <property type="entry name" value="VGCC_Ca_Na"/>
</dbReference>
<feature type="transmembrane region" description="Helical" evidence="13">
    <location>
        <begin position="1099"/>
        <end position="1117"/>
    </location>
</feature>
<evidence type="ECO:0000256" key="4">
    <source>
        <dbReference type="ARBA" id="ARBA00022692"/>
    </source>
</evidence>
<feature type="domain" description="Ion transport" evidence="15">
    <location>
        <begin position="1068"/>
        <end position="1327"/>
    </location>
</feature>
<comment type="caution">
    <text evidence="16">The sequence shown here is derived from an EMBL/GenBank/DDBJ whole genome shotgun (WGS) entry which is preliminary data.</text>
</comment>
<feature type="region of interest" description="Disordered" evidence="14">
    <location>
        <begin position="559"/>
        <end position="588"/>
    </location>
</feature>
<keyword evidence="13" id="KW-0915">Sodium</keyword>
<feature type="domain" description="Ion transport" evidence="15">
    <location>
        <begin position="299"/>
        <end position="526"/>
    </location>
</feature>
<dbReference type="FunFam" id="1.10.287.70:FF:000093">
    <property type="entry name" value="Calcium channel subunit Cch1"/>
    <property type="match status" value="1"/>
</dbReference>
<feature type="transmembrane region" description="Helical" evidence="13">
    <location>
        <begin position="1137"/>
        <end position="1165"/>
    </location>
</feature>
<feature type="compositionally biased region" description="Basic and acidic residues" evidence="14">
    <location>
        <begin position="573"/>
        <end position="588"/>
    </location>
</feature>
<dbReference type="Proteomes" id="UP001519460">
    <property type="component" value="Unassembled WGS sequence"/>
</dbReference>
<evidence type="ECO:0000256" key="2">
    <source>
        <dbReference type="ARBA" id="ARBA00022448"/>
    </source>
</evidence>
<feature type="transmembrane region" description="Helical" evidence="13">
    <location>
        <begin position="364"/>
        <end position="387"/>
    </location>
</feature>
<dbReference type="EMBL" id="JACVVK020000037">
    <property type="protein sequence ID" value="KAK7500407.1"/>
    <property type="molecule type" value="Genomic_DNA"/>
</dbReference>
<keyword evidence="9 13" id="KW-0472">Membrane</keyword>
<dbReference type="InterPro" id="IPR027359">
    <property type="entry name" value="Volt_channel_dom_sf"/>
</dbReference>
<dbReference type="PANTHER" id="PTHR10037">
    <property type="entry name" value="VOLTAGE-GATED CATION CHANNEL CALCIUM AND SODIUM"/>
    <property type="match status" value="1"/>
</dbReference>
<dbReference type="Gene3D" id="1.10.287.70">
    <property type="match status" value="4"/>
</dbReference>
<keyword evidence="8 13" id="KW-0406">Ion transport</keyword>
<feature type="domain" description="Ion transport" evidence="15">
    <location>
        <begin position="5"/>
        <end position="200"/>
    </location>
</feature>
<dbReference type="Pfam" id="PF00520">
    <property type="entry name" value="Ion_trans"/>
    <property type="match status" value="4"/>
</dbReference>
<dbReference type="InterPro" id="IPR005821">
    <property type="entry name" value="Ion_trans_dom"/>
</dbReference>
<evidence type="ECO:0000256" key="3">
    <source>
        <dbReference type="ARBA" id="ARBA00022475"/>
    </source>
</evidence>
<evidence type="ECO:0000256" key="13">
    <source>
        <dbReference type="RuleBase" id="RU361132"/>
    </source>
</evidence>
<feature type="transmembrane region" description="Helical" evidence="13">
    <location>
        <begin position="874"/>
        <end position="898"/>
    </location>
</feature>
<feature type="transmembrane region" description="Helical" evidence="13">
    <location>
        <begin position="808"/>
        <end position="828"/>
    </location>
</feature>
<organism evidence="16 17">
    <name type="scientific">Batillaria attramentaria</name>
    <dbReference type="NCBI Taxonomy" id="370345"/>
    <lineage>
        <taxon>Eukaryota</taxon>
        <taxon>Metazoa</taxon>
        <taxon>Spiralia</taxon>
        <taxon>Lophotrochozoa</taxon>
        <taxon>Mollusca</taxon>
        <taxon>Gastropoda</taxon>
        <taxon>Caenogastropoda</taxon>
        <taxon>Sorbeoconcha</taxon>
        <taxon>Cerithioidea</taxon>
        <taxon>Batillariidae</taxon>
        <taxon>Batillaria</taxon>
    </lineage>
</organism>
<feature type="region of interest" description="Disordered" evidence="14">
    <location>
        <begin position="229"/>
        <end position="275"/>
    </location>
</feature>
<keyword evidence="11" id="KW-0325">Glycoprotein</keyword>
<evidence type="ECO:0000256" key="11">
    <source>
        <dbReference type="ARBA" id="ARBA00023180"/>
    </source>
</evidence>
<keyword evidence="6" id="KW-0106">Calcium</keyword>
<evidence type="ECO:0000256" key="1">
    <source>
        <dbReference type="ARBA" id="ARBA00004651"/>
    </source>
</evidence>
<evidence type="ECO:0000256" key="14">
    <source>
        <dbReference type="SAM" id="MobiDB-lite"/>
    </source>
</evidence>
<keyword evidence="17" id="KW-1185">Reference proteome</keyword>